<proteinExistence type="predicted"/>
<dbReference type="RefSeq" id="WP_108402349.1">
    <property type="nucleotide sequence ID" value="NZ_NESP01000001.1"/>
</dbReference>
<accession>A0A315EQ38</accession>
<keyword evidence="1" id="KW-1133">Transmembrane helix</keyword>
<gene>
    <name evidence="2" type="ORF">B9Z44_09985</name>
</gene>
<dbReference type="Proteomes" id="UP000251341">
    <property type="component" value="Unassembled WGS sequence"/>
</dbReference>
<organism evidence="2 3">
    <name type="scientific">Limnohabitans curvus</name>
    <dbReference type="NCBI Taxonomy" id="323423"/>
    <lineage>
        <taxon>Bacteria</taxon>
        <taxon>Pseudomonadati</taxon>
        <taxon>Pseudomonadota</taxon>
        <taxon>Betaproteobacteria</taxon>
        <taxon>Burkholderiales</taxon>
        <taxon>Comamonadaceae</taxon>
        <taxon>Limnohabitans</taxon>
    </lineage>
</organism>
<reference evidence="2 3" key="1">
    <citation type="submission" date="2017-04" db="EMBL/GenBank/DDBJ databases">
        <title>Unexpected and diverse lifestyles within the genus Limnohabitans.</title>
        <authorList>
            <person name="Kasalicky V."/>
            <person name="Mehrshad M."/>
            <person name="Andrei S.-A."/>
            <person name="Salcher M."/>
            <person name="Kratochvilova H."/>
            <person name="Simek K."/>
            <person name="Ghai R."/>
        </authorList>
    </citation>
    <scope>NUCLEOTIDE SEQUENCE [LARGE SCALE GENOMIC DNA]</scope>
    <source>
        <strain evidence="2 3">MWH-C5</strain>
    </source>
</reference>
<evidence type="ECO:0000313" key="2">
    <source>
        <dbReference type="EMBL" id="PUE59873.1"/>
    </source>
</evidence>
<evidence type="ECO:0000256" key="1">
    <source>
        <dbReference type="SAM" id="Phobius"/>
    </source>
</evidence>
<keyword evidence="3" id="KW-1185">Reference proteome</keyword>
<comment type="caution">
    <text evidence="2">The sequence shown here is derived from an EMBL/GenBank/DDBJ whole genome shotgun (WGS) entry which is preliminary data.</text>
</comment>
<feature type="transmembrane region" description="Helical" evidence="1">
    <location>
        <begin position="32"/>
        <end position="52"/>
    </location>
</feature>
<sequence>MNREQEIVARSHAFREEYRENTPGWYRGEMHLAFTLCFTVGAIVYCASQLASTRWQEWVFVMMPMFLFGNWAEWAAHRYLLHSPKSILKSAYKRHVGTHHQFFSHKTLDYHGQRDWRALLFPPFAPVLFVFAALPLALVLAALWSVNAGYIAMISMAGYFLMYEGLHTLSHLEHPLLDRLPLVNTVRRMHVLHHNPDFMHTRNFNLTFPICDALFGTSDLKSGVIATLFNGMSDAQRKEEDKRTLAAQQLERSSSHQ</sequence>
<keyword evidence="1" id="KW-0472">Membrane</keyword>
<keyword evidence="1" id="KW-0812">Transmembrane</keyword>
<dbReference type="AlphaFoldDB" id="A0A315EQ38"/>
<feature type="transmembrane region" description="Helical" evidence="1">
    <location>
        <begin position="124"/>
        <end position="144"/>
    </location>
</feature>
<evidence type="ECO:0000313" key="3">
    <source>
        <dbReference type="Proteomes" id="UP000251341"/>
    </source>
</evidence>
<name>A0A315EQ38_9BURK</name>
<protein>
    <submittedName>
        <fullName evidence="2">Fatty acid hydroxylase</fullName>
    </submittedName>
</protein>
<dbReference type="EMBL" id="NESP01000001">
    <property type="protein sequence ID" value="PUE59873.1"/>
    <property type="molecule type" value="Genomic_DNA"/>
</dbReference>